<dbReference type="Proteomes" id="UP000002287">
    <property type="component" value="Plasmid pBVIE02"/>
</dbReference>
<dbReference type="EMBL" id="CP000618">
    <property type="protein sequence ID" value="ABO60020.1"/>
    <property type="molecule type" value="Genomic_DNA"/>
</dbReference>
<name>A4JUR7_BURVG</name>
<protein>
    <submittedName>
        <fullName evidence="1">Uncharacterized protein</fullName>
    </submittedName>
</protein>
<keyword evidence="1" id="KW-0614">Plasmid</keyword>
<sequence length="161" mass="18106">MDCKSRYTDLIYFAHGDVAACRYRFFLISADPKQVVLQLDNHRGQRGILISDHQTRDGILNRIADRELDGIPFAMLCVALSENNIHHVVSAEPDLEDYIHRGHPYRRIPEKAARGRHIERISIDSRNLTIGRARIQTAHDTPTLTAPDLASLLNSADIGAS</sequence>
<evidence type="ECO:0000313" key="1">
    <source>
        <dbReference type="EMBL" id="ABO60020.1"/>
    </source>
</evidence>
<accession>A4JUR7</accession>
<dbReference type="HOGENOM" id="CLU_1657540_0_0_4"/>
<dbReference type="AlphaFoldDB" id="A4JUR7"/>
<dbReference type="KEGG" id="bvi:Bcep1808_7138"/>
<geneLocation type="plasmid" evidence="1 2">
    <name>pBVIE02</name>
</geneLocation>
<gene>
    <name evidence="1" type="ordered locus">Bcep1808_7138</name>
</gene>
<organism evidence="1 2">
    <name type="scientific">Burkholderia vietnamiensis (strain G4 / LMG 22486)</name>
    <name type="common">Burkholderia cepacia (strain R1808)</name>
    <dbReference type="NCBI Taxonomy" id="269482"/>
    <lineage>
        <taxon>Bacteria</taxon>
        <taxon>Pseudomonadati</taxon>
        <taxon>Pseudomonadota</taxon>
        <taxon>Betaproteobacteria</taxon>
        <taxon>Burkholderiales</taxon>
        <taxon>Burkholderiaceae</taxon>
        <taxon>Burkholderia</taxon>
        <taxon>Burkholderia cepacia complex</taxon>
    </lineage>
</organism>
<evidence type="ECO:0000313" key="2">
    <source>
        <dbReference type="Proteomes" id="UP000002287"/>
    </source>
</evidence>
<reference evidence="1 2" key="1">
    <citation type="submission" date="2007-03" db="EMBL/GenBank/DDBJ databases">
        <title>Complete sequence of plasmid pBVIE02 of Burkholderia vietnamiensis G4.</title>
        <authorList>
            <consortium name="US DOE Joint Genome Institute"/>
            <person name="Copeland A."/>
            <person name="Lucas S."/>
            <person name="Lapidus A."/>
            <person name="Barry K."/>
            <person name="Detter J.C."/>
            <person name="Glavina del Rio T."/>
            <person name="Hammon N."/>
            <person name="Israni S."/>
            <person name="Dalin E."/>
            <person name="Tice H."/>
            <person name="Pitluck S."/>
            <person name="Chain P."/>
            <person name="Malfatti S."/>
            <person name="Shin M."/>
            <person name="Vergez L."/>
            <person name="Schmutz J."/>
            <person name="Larimer F."/>
            <person name="Land M."/>
            <person name="Hauser L."/>
            <person name="Kyrpides N."/>
            <person name="Tiedje J."/>
            <person name="Richardson P."/>
        </authorList>
    </citation>
    <scope>NUCLEOTIDE SEQUENCE [LARGE SCALE GENOMIC DNA]</scope>
    <source>
        <strain evidence="2">G4 / LMG 22486</strain>
        <plasmid evidence="1 2">pBVIE02</plasmid>
    </source>
</reference>
<proteinExistence type="predicted"/>